<reference evidence="2 3" key="1">
    <citation type="submission" date="2015-09" db="EMBL/GenBank/DDBJ databases">
        <title>A metagenomics-based metabolic model of nitrate-dependent anaerobic oxidation of methane by Methanoperedens-like archaea.</title>
        <authorList>
            <person name="Arshad A."/>
            <person name="Speth D.R."/>
            <person name="De Graaf R.M."/>
            <person name="Op Den Camp H.J."/>
            <person name="Jetten M.S."/>
            <person name="Welte C.U."/>
        </authorList>
    </citation>
    <scope>NUCLEOTIDE SEQUENCE [LARGE SCALE GENOMIC DNA]</scope>
</reference>
<dbReference type="Proteomes" id="UP000050360">
    <property type="component" value="Unassembled WGS sequence"/>
</dbReference>
<protein>
    <submittedName>
        <fullName evidence="2">Uncharacterized protein</fullName>
    </submittedName>
</protein>
<keyword evidence="1" id="KW-0812">Transmembrane</keyword>
<accession>A0A0P8CII1</accession>
<evidence type="ECO:0000313" key="2">
    <source>
        <dbReference type="EMBL" id="KPQ42643.1"/>
    </source>
</evidence>
<feature type="transmembrane region" description="Helical" evidence="1">
    <location>
        <begin position="29"/>
        <end position="50"/>
    </location>
</feature>
<keyword evidence="1" id="KW-1133">Transmembrane helix</keyword>
<dbReference type="EMBL" id="LKCM01000218">
    <property type="protein sequence ID" value="KPQ42643.1"/>
    <property type="molecule type" value="Genomic_DNA"/>
</dbReference>
<sequence>MAKIWLTLMLLFAVYVVQLKSDGHAFWTVNGFLIALTAGGILAMNANLSAINGLVPSSPGEIIVIYMALVLLLTEAGSYIDTH</sequence>
<keyword evidence="1" id="KW-0472">Membrane</keyword>
<evidence type="ECO:0000256" key="1">
    <source>
        <dbReference type="SAM" id="Phobius"/>
    </source>
</evidence>
<gene>
    <name evidence="2" type="ORF">MPEBLZ_02854</name>
</gene>
<comment type="caution">
    <text evidence="2">The sequence shown here is derived from an EMBL/GenBank/DDBJ whole genome shotgun (WGS) entry which is preliminary data.</text>
</comment>
<proteinExistence type="predicted"/>
<feature type="transmembrane region" description="Helical" evidence="1">
    <location>
        <begin position="62"/>
        <end position="80"/>
    </location>
</feature>
<name>A0A0P8CII1_9EURY</name>
<organism evidence="2 3">
    <name type="scientific">Candidatus Methanoperedens nitratireducens</name>
    <dbReference type="NCBI Taxonomy" id="1392998"/>
    <lineage>
        <taxon>Archaea</taxon>
        <taxon>Methanobacteriati</taxon>
        <taxon>Methanobacteriota</taxon>
        <taxon>Stenosarchaea group</taxon>
        <taxon>Methanomicrobia</taxon>
        <taxon>Methanosarcinales</taxon>
        <taxon>ANME-2 cluster</taxon>
        <taxon>Candidatus Methanoperedentaceae</taxon>
        <taxon>Candidatus Methanoperedens</taxon>
    </lineage>
</organism>
<dbReference type="AlphaFoldDB" id="A0A0P8CII1"/>
<evidence type="ECO:0000313" key="3">
    <source>
        <dbReference type="Proteomes" id="UP000050360"/>
    </source>
</evidence>